<dbReference type="PANTHER" id="PTHR43661">
    <property type="entry name" value="D-XYLONATE DEHYDRATASE"/>
    <property type="match status" value="1"/>
</dbReference>
<evidence type="ECO:0000256" key="1">
    <source>
        <dbReference type="ARBA" id="ARBA00006486"/>
    </source>
</evidence>
<sequence>MNQFKENHQFLQAPENARARALLKSMGYTTEDLKRPRIGVANSWGETSPGHFHLRAVADAVKAGIWQAGGTPYEFSSFAQCPMAVGKHGIRYDTPTRDIIAAEVEASAWIHMFDALVMISSCDKNVPGHLLAAARLDIPVIVVPGGPMAAGRYKGEDIVTTTLDAECWAYGVGKPRVSEDEVAALEEAACPGPGSCALLGTANTMQCMAEALGLALPGAATALAVSAKRLRIAKESGRQIVRLLEQGITSSKIITPENIFNAIRVLHAIGGSTNAVLHLLAIAYEKGFEKEINLELVERLGQETPCIAAVRPSGPYTMGDFDEAGGVRAVMKKIESTLKTDVLTVTGGTVAENLAQVSFDDSPVIKDLQNPVNKGGLAILRGSLAQSAVVRPTVIPPEMMRHSGPARVFNGQEEALEGLQQNKVQSGDVVVVRYEGPKGGPGLTEVFKVIGYMNATGLETKCALITDGKISGFAKGPFICQVSPEAAEGGPLSVVQDGDIIEIDIPNRQLNLKISDEELAARIAAWQAPEPRVTDGFLTVYARLANPASKGAGINLRLK</sequence>
<dbReference type="Pfam" id="PF00920">
    <property type="entry name" value="ILVD_EDD_N"/>
    <property type="match status" value="1"/>
</dbReference>
<dbReference type="GO" id="GO:0016836">
    <property type="term" value="F:hydro-lyase activity"/>
    <property type="evidence" value="ECO:0007669"/>
    <property type="project" value="TreeGrafter"/>
</dbReference>
<evidence type="ECO:0000256" key="3">
    <source>
        <dbReference type="ARBA" id="ARBA00022723"/>
    </source>
</evidence>
<comment type="caution">
    <text evidence="10">The sequence shown here is derived from an EMBL/GenBank/DDBJ whole genome shotgun (WGS) entry which is preliminary data.</text>
</comment>
<proteinExistence type="inferred from homology"/>
<dbReference type="GO" id="GO:0051537">
    <property type="term" value="F:2 iron, 2 sulfur cluster binding"/>
    <property type="evidence" value="ECO:0007669"/>
    <property type="project" value="UniProtKB-KW"/>
</dbReference>
<dbReference type="Pfam" id="PF24877">
    <property type="entry name" value="ILV_EDD_C"/>
    <property type="match status" value="1"/>
</dbReference>
<dbReference type="Proteomes" id="UP000295008">
    <property type="component" value="Unassembled WGS sequence"/>
</dbReference>
<evidence type="ECO:0000259" key="8">
    <source>
        <dbReference type="Pfam" id="PF00920"/>
    </source>
</evidence>
<name>A0A4R1RA00_HYDET</name>
<feature type="domain" description="Dihydroxy-acid/6-phosphogluconate dehydratase N-terminal" evidence="8">
    <location>
        <begin position="35"/>
        <end position="353"/>
    </location>
</feature>
<dbReference type="GO" id="GO:0046872">
    <property type="term" value="F:metal ion binding"/>
    <property type="evidence" value="ECO:0007669"/>
    <property type="project" value="UniProtKB-KW"/>
</dbReference>
<keyword evidence="7" id="KW-0100">Branched-chain amino acid biosynthesis</keyword>
<dbReference type="PROSITE" id="PS00886">
    <property type="entry name" value="ILVD_EDD_1"/>
    <property type="match status" value="1"/>
</dbReference>
<feature type="domain" description="Dihydroxy-acid/6-phosphogluconate dehydratase C-terminal" evidence="9">
    <location>
        <begin position="364"/>
        <end position="552"/>
    </location>
</feature>
<keyword evidence="2" id="KW-0001">2Fe-2S</keyword>
<dbReference type="InterPro" id="IPR000581">
    <property type="entry name" value="ILV_EDD_N"/>
</dbReference>
<keyword evidence="6" id="KW-0456">Lyase</keyword>
<dbReference type="RefSeq" id="WP_132015727.1">
    <property type="nucleotide sequence ID" value="NZ_SLUN01000025.1"/>
</dbReference>
<evidence type="ECO:0000256" key="5">
    <source>
        <dbReference type="ARBA" id="ARBA00023014"/>
    </source>
</evidence>
<keyword evidence="3" id="KW-0479">Metal-binding</keyword>
<evidence type="ECO:0000256" key="2">
    <source>
        <dbReference type="ARBA" id="ARBA00022714"/>
    </source>
</evidence>
<accession>A0A4R1RA00</accession>
<evidence type="ECO:0000256" key="4">
    <source>
        <dbReference type="ARBA" id="ARBA00023004"/>
    </source>
</evidence>
<dbReference type="OrthoDB" id="9807077at2"/>
<evidence type="ECO:0000256" key="6">
    <source>
        <dbReference type="ARBA" id="ARBA00023239"/>
    </source>
</evidence>
<dbReference type="AlphaFoldDB" id="A0A4R1RA00"/>
<evidence type="ECO:0000256" key="7">
    <source>
        <dbReference type="ARBA" id="ARBA00023304"/>
    </source>
</evidence>
<dbReference type="InterPro" id="IPR037237">
    <property type="entry name" value="IlvD/EDD_N"/>
</dbReference>
<dbReference type="FunFam" id="3.50.30.80:FF:000001">
    <property type="entry name" value="Dihydroxy-acid dehydratase"/>
    <property type="match status" value="1"/>
</dbReference>
<dbReference type="SUPFAM" id="SSF143975">
    <property type="entry name" value="IlvD/EDD N-terminal domain-like"/>
    <property type="match status" value="1"/>
</dbReference>
<evidence type="ECO:0000313" key="10">
    <source>
        <dbReference type="EMBL" id="TCL62439.1"/>
    </source>
</evidence>
<keyword evidence="7" id="KW-0028">Amino-acid biosynthesis</keyword>
<organism evidence="10 11">
    <name type="scientific">Hydrogenispora ethanolica</name>
    <dbReference type="NCBI Taxonomy" id="1082276"/>
    <lineage>
        <taxon>Bacteria</taxon>
        <taxon>Bacillati</taxon>
        <taxon>Bacillota</taxon>
        <taxon>Hydrogenispora</taxon>
    </lineage>
</organism>
<keyword evidence="4" id="KW-0408">Iron</keyword>
<comment type="similarity">
    <text evidence="1">Belongs to the IlvD/Edd family.</text>
</comment>
<dbReference type="GO" id="GO:0009082">
    <property type="term" value="P:branched-chain amino acid biosynthetic process"/>
    <property type="evidence" value="ECO:0007669"/>
    <property type="project" value="UniProtKB-KW"/>
</dbReference>
<dbReference type="GO" id="GO:0005829">
    <property type="term" value="C:cytosol"/>
    <property type="evidence" value="ECO:0007669"/>
    <property type="project" value="TreeGrafter"/>
</dbReference>
<dbReference type="SUPFAM" id="SSF52016">
    <property type="entry name" value="LeuD/IlvD-like"/>
    <property type="match status" value="1"/>
</dbReference>
<gene>
    <name evidence="10" type="ORF">EDC14_102558</name>
</gene>
<evidence type="ECO:0000313" key="11">
    <source>
        <dbReference type="Proteomes" id="UP000295008"/>
    </source>
</evidence>
<dbReference type="InterPro" id="IPR056740">
    <property type="entry name" value="ILV_EDD_C"/>
</dbReference>
<protein>
    <submittedName>
        <fullName evidence="10">Dihydroxy-acid dehydratase</fullName>
    </submittedName>
</protein>
<evidence type="ECO:0000259" key="9">
    <source>
        <dbReference type="Pfam" id="PF24877"/>
    </source>
</evidence>
<dbReference type="InterPro" id="IPR020558">
    <property type="entry name" value="DiOHA_6PGluconate_deHydtase_CS"/>
</dbReference>
<dbReference type="EMBL" id="SLUN01000025">
    <property type="protein sequence ID" value="TCL62439.1"/>
    <property type="molecule type" value="Genomic_DNA"/>
</dbReference>
<dbReference type="PANTHER" id="PTHR43661:SF3">
    <property type="entry name" value="D-XYLONATE DEHYDRATASE YAGF-RELATED"/>
    <property type="match status" value="1"/>
</dbReference>
<dbReference type="InterPro" id="IPR042096">
    <property type="entry name" value="Dihydro-acid_dehy_C"/>
</dbReference>
<keyword evidence="11" id="KW-1185">Reference proteome</keyword>
<dbReference type="Gene3D" id="3.50.30.80">
    <property type="entry name" value="IlvD/EDD C-terminal domain-like"/>
    <property type="match status" value="1"/>
</dbReference>
<reference evidence="10 11" key="1">
    <citation type="submission" date="2019-03" db="EMBL/GenBank/DDBJ databases">
        <title>Genomic Encyclopedia of Type Strains, Phase IV (KMG-IV): sequencing the most valuable type-strain genomes for metagenomic binning, comparative biology and taxonomic classification.</title>
        <authorList>
            <person name="Goeker M."/>
        </authorList>
    </citation>
    <scope>NUCLEOTIDE SEQUENCE [LARGE SCALE GENOMIC DNA]</scope>
    <source>
        <strain evidence="10 11">LX-B</strain>
    </source>
</reference>
<keyword evidence="5" id="KW-0411">Iron-sulfur</keyword>